<protein>
    <submittedName>
        <fullName evidence="3">Uncharacterized protein</fullName>
    </submittedName>
</protein>
<feature type="region of interest" description="Disordered" evidence="2">
    <location>
        <begin position="144"/>
        <end position="295"/>
    </location>
</feature>
<dbReference type="EMBL" id="DAKRPA010000043">
    <property type="protein sequence ID" value="DBA01646.1"/>
    <property type="molecule type" value="Genomic_DNA"/>
</dbReference>
<dbReference type="Proteomes" id="UP001146120">
    <property type="component" value="Unassembled WGS sequence"/>
</dbReference>
<evidence type="ECO:0000313" key="4">
    <source>
        <dbReference type="Proteomes" id="UP001146120"/>
    </source>
</evidence>
<organism evidence="3 4">
    <name type="scientific">Lagenidium giganteum</name>
    <dbReference type="NCBI Taxonomy" id="4803"/>
    <lineage>
        <taxon>Eukaryota</taxon>
        <taxon>Sar</taxon>
        <taxon>Stramenopiles</taxon>
        <taxon>Oomycota</taxon>
        <taxon>Peronosporomycetes</taxon>
        <taxon>Pythiales</taxon>
        <taxon>Pythiaceae</taxon>
    </lineage>
</organism>
<evidence type="ECO:0000256" key="1">
    <source>
        <dbReference type="SAM" id="Coils"/>
    </source>
</evidence>
<dbReference type="SUPFAM" id="SSF48452">
    <property type="entry name" value="TPR-like"/>
    <property type="match status" value="1"/>
</dbReference>
<proteinExistence type="predicted"/>
<dbReference type="PANTHER" id="PTHR21581">
    <property type="entry name" value="D-ALANYL-D-ALANINE CARBOXYPEPTIDASE"/>
    <property type="match status" value="1"/>
</dbReference>
<keyword evidence="1" id="KW-0175">Coiled coil</keyword>
<feature type="compositionally biased region" description="Low complexity" evidence="2">
    <location>
        <begin position="151"/>
        <end position="165"/>
    </location>
</feature>
<feature type="compositionally biased region" description="Low complexity" evidence="2">
    <location>
        <begin position="102"/>
        <end position="112"/>
    </location>
</feature>
<evidence type="ECO:0000256" key="2">
    <source>
        <dbReference type="SAM" id="MobiDB-lite"/>
    </source>
</evidence>
<accession>A0AAV2Z2Q3</accession>
<feature type="compositionally biased region" description="Polar residues" evidence="2">
    <location>
        <begin position="233"/>
        <end position="250"/>
    </location>
</feature>
<sequence>MPPVAMVNPVRPGFTAHGNFPGQPVRTAAHNQLATPLVAPRRSSTPHDALHPQAATGATTQQPNAPRFPPPISTLDDPFAALETPSLFPPPPFQQHGGDHGQQLAMSQQQPQPIDPFQSLDRTPFQVQGGAAADLFLPRVERSAPDSLFGSPPERSSLPSSLDSLFGGPAPNDGSQAEGGVVRHSQSFSYGQNSRPSIYQDDTSTSSTASSAQRTFGEPPPPAAPFLGYADPSRSQSYRASPGASSTSSVGAPERRNSIGHLSAPSTPSQGLQYRGSMGSLPQPSSSSPSPPRISMDVRTADELLEEFMNAAMDDGAIPPTLSNASVMGASGGMMAPPIRQLSLSDIPDAVHGLADLYRQKRWKTLTKKSLAMLQNPSNDARRTLEIKSWWLAGLIKEGHYDNATSVLDQVGSFDDAEAVCGHSYTVLRLRLLEALLSKYKGNLADHEKKLHELIGRLHATVAEQQAAGDVERSQSTRQWLRVAQFTLVNHLVQQNKFALALRVCAKVDMQRLNTKEKIVVLSRFGRIHLQMGDLRRAERFFALARKLGESSTVQSPQLQGRLLLNEGLLLFAQNKLQEALSAFDSILYLEVPPHAPATAHDVEGADEADMFFEEDLVGCAVNNYAICALYCCDVKGAVVALERMIRSNPVRFLNGVVVFNLSSLYDLIYDNVSSTNRKEMMKKVADMYELEHIDPAAFRI</sequence>
<dbReference type="PANTHER" id="PTHR21581:SF6">
    <property type="entry name" value="TRAFFICKING PROTEIN PARTICLE COMPLEX SUBUNIT 12"/>
    <property type="match status" value="1"/>
</dbReference>
<comment type="caution">
    <text evidence="3">The sequence shown here is derived from an EMBL/GenBank/DDBJ whole genome shotgun (WGS) entry which is preliminary data.</text>
</comment>
<feature type="region of interest" description="Disordered" evidence="2">
    <location>
        <begin position="40"/>
        <end position="122"/>
    </location>
</feature>
<feature type="compositionally biased region" description="Polar residues" evidence="2">
    <location>
        <begin position="184"/>
        <end position="202"/>
    </location>
</feature>
<reference evidence="3" key="1">
    <citation type="submission" date="2022-11" db="EMBL/GenBank/DDBJ databases">
        <authorList>
            <person name="Morgan W.R."/>
            <person name="Tartar A."/>
        </authorList>
    </citation>
    <scope>NUCLEOTIDE SEQUENCE</scope>
    <source>
        <strain evidence="3">ARSEF 373</strain>
    </source>
</reference>
<feature type="coiled-coil region" evidence="1">
    <location>
        <begin position="430"/>
        <end position="457"/>
    </location>
</feature>
<name>A0AAV2Z2Q3_9STRA</name>
<evidence type="ECO:0000313" key="3">
    <source>
        <dbReference type="EMBL" id="DBA01646.1"/>
    </source>
</evidence>
<dbReference type="Gene3D" id="1.25.40.10">
    <property type="entry name" value="Tetratricopeptide repeat domain"/>
    <property type="match status" value="1"/>
</dbReference>
<reference evidence="3" key="2">
    <citation type="journal article" date="2023" name="Microbiol Resour">
        <title>Decontamination and Annotation of the Draft Genome Sequence of the Oomycete Lagenidium giganteum ARSEF 373.</title>
        <authorList>
            <person name="Morgan W.R."/>
            <person name="Tartar A."/>
        </authorList>
    </citation>
    <scope>NUCLEOTIDE SEQUENCE</scope>
    <source>
        <strain evidence="3">ARSEF 373</strain>
    </source>
</reference>
<dbReference type="AlphaFoldDB" id="A0AAV2Z2Q3"/>
<gene>
    <name evidence="3" type="ORF">N0F65_010297</name>
</gene>
<feature type="compositionally biased region" description="Low complexity" evidence="2">
    <location>
        <begin position="203"/>
        <end position="212"/>
    </location>
</feature>
<keyword evidence="4" id="KW-1185">Reference proteome</keyword>
<feature type="compositionally biased region" description="Low complexity" evidence="2">
    <location>
        <begin position="277"/>
        <end position="288"/>
    </location>
</feature>
<dbReference type="InterPro" id="IPR011990">
    <property type="entry name" value="TPR-like_helical_dom_sf"/>
</dbReference>